<dbReference type="InterPro" id="IPR000847">
    <property type="entry name" value="LysR_HTH_N"/>
</dbReference>
<dbReference type="InterPro" id="IPR036388">
    <property type="entry name" value="WH-like_DNA-bd_sf"/>
</dbReference>
<dbReference type="PANTHER" id="PTHR30126:SF88">
    <property type="entry name" value="TRANSCRIPTIONAL REGULATOR-RELATED"/>
    <property type="match status" value="1"/>
</dbReference>
<evidence type="ECO:0000256" key="3">
    <source>
        <dbReference type="ARBA" id="ARBA00023125"/>
    </source>
</evidence>
<dbReference type="AlphaFoldDB" id="A0A3N1Y668"/>
<dbReference type="Pfam" id="PF03466">
    <property type="entry name" value="LysR_substrate"/>
    <property type="match status" value="1"/>
</dbReference>
<dbReference type="RefSeq" id="WP_170165001.1">
    <property type="nucleotide sequence ID" value="NZ_RJVI01000001.1"/>
</dbReference>
<dbReference type="GO" id="GO:0003700">
    <property type="term" value="F:DNA-binding transcription factor activity"/>
    <property type="evidence" value="ECO:0007669"/>
    <property type="project" value="InterPro"/>
</dbReference>
<feature type="domain" description="HTH lysR-type" evidence="5">
    <location>
        <begin position="6"/>
        <end position="63"/>
    </location>
</feature>
<keyword evidence="7" id="KW-1185">Reference proteome</keyword>
<organism evidence="6 7">
    <name type="scientific">Inmirania thermothiophila</name>
    <dbReference type="NCBI Taxonomy" id="1750597"/>
    <lineage>
        <taxon>Bacteria</taxon>
        <taxon>Pseudomonadati</taxon>
        <taxon>Pseudomonadota</taxon>
        <taxon>Gammaproteobacteria</taxon>
        <taxon>Chromatiales</taxon>
        <taxon>Ectothiorhodospiraceae</taxon>
        <taxon>Inmirania</taxon>
    </lineage>
</organism>
<proteinExistence type="inferred from homology"/>
<evidence type="ECO:0000313" key="6">
    <source>
        <dbReference type="EMBL" id="ROR34309.1"/>
    </source>
</evidence>
<keyword evidence="4" id="KW-0804">Transcription</keyword>
<dbReference type="InterPro" id="IPR036390">
    <property type="entry name" value="WH_DNA-bd_sf"/>
</dbReference>
<dbReference type="SUPFAM" id="SSF53850">
    <property type="entry name" value="Periplasmic binding protein-like II"/>
    <property type="match status" value="1"/>
</dbReference>
<gene>
    <name evidence="6" type="ORF">EDC57_0205</name>
</gene>
<dbReference type="PRINTS" id="PR00039">
    <property type="entry name" value="HTHLYSR"/>
</dbReference>
<dbReference type="Proteomes" id="UP000276634">
    <property type="component" value="Unassembled WGS sequence"/>
</dbReference>
<dbReference type="EMBL" id="RJVI01000001">
    <property type="protein sequence ID" value="ROR34309.1"/>
    <property type="molecule type" value="Genomic_DNA"/>
</dbReference>
<sequence length="319" mass="34851">MDSPVVTLDQWNTFVAVVEQGGFAQAAKYLGCSQSAVSYNVGKLQERLGVQLFAIEGRKAILTDAGRSLLDRARALVQDALALEAQARQYIEGYEAEIRLVVDKAFPTDILVAALGRFARTCKDTLVHLEEAVTTRVEEAVVRGQTDLGIGSTVPKDYLADHLLDIRLVAVAHPEHPLHKLRRPLTREDLMQETQVVISDSWASRKADSSWVGTSGKWYVASLETSLAVIRSGAGYGWLPKHMIEEAVRRGELKPLPLAQGKSRRVPLYLIYTRDYGPKSAVTELANILKELVRMPASERAAELVPPAASKPAAESGGG</sequence>
<dbReference type="Gene3D" id="3.40.190.290">
    <property type="match status" value="1"/>
</dbReference>
<reference evidence="6 7" key="1">
    <citation type="submission" date="2018-11" db="EMBL/GenBank/DDBJ databases">
        <title>Genomic Encyclopedia of Type Strains, Phase IV (KMG-IV): sequencing the most valuable type-strain genomes for metagenomic binning, comparative biology and taxonomic classification.</title>
        <authorList>
            <person name="Goeker M."/>
        </authorList>
    </citation>
    <scope>NUCLEOTIDE SEQUENCE [LARGE SCALE GENOMIC DNA]</scope>
    <source>
        <strain evidence="6 7">DSM 100275</strain>
    </source>
</reference>
<evidence type="ECO:0000259" key="5">
    <source>
        <dbReference type="PROSITE" id="PS50931"/>
    </source>
</evidence>
<evidence type="ECO:0000256" key="4">
    <source>
        <dbReference type="ARBA" id="ARBA00023163"/>
    </source>
</evidence>
<name>A0A3N1Y668_9GAMM</name>
<dbReference type="Pfam" id="PF00126">
    <property type="entry name" value="HTH_1"/>
    <property type="match status" value="1"/>
</dbReference>
<evidence type="ECO:0000256" key="1">
    <source>
        <dbReference type="ARBA" id="ARBA00009437"/>
    </source>
</evidence>
<evidence type="ECO:0000256" key="2">
    <source>
        <dbReference type="ARBA" id="ARBA00023015"/>
    </source>
</evidence>
<comment type="caution">
    <text evidence="6">The sequence shown here is derived from an EMBL/GenBank/DDBJ whole genome shotgun (WGS) entry which is preliminary data.</text>
</comment>
<comment type="similarity">
    <text evidence="1">Belongs to the LysR transcriptional regulatory family.</text>
</comment>
<dbReference type="Gene3D" id="1.10.10.10">
    <property type="entry name" value="Winged helix-like DNA-binding domain superfamily/Winged helix DNA-binding domain"/>
    <property type="match status" value="1"/>
</dbReference>
<keyword evidence="2" id="KW-0805">Transcription regulation</keyword>
<dbReference type="SUPFAM" id="SSF46785">
    <property type="entry name" value="Winged helix' DNA-binding domain"/>
    <property type="match status" value="1"/>
</dbReference>
<accession>A0A3N1Y668</accession>
<dbReference type="InterPro" id="IPR005119">
    <property type="entry name" value="LysR_subst-bd"/>
</dbReference>
<dbReference type="GO" id="GO:0000976">
    <property type="term" value="F:transcription cis-regulatory region binding"/>
    <property type="evidence" value="ECO:0007669"/>
    <property type="project" value="TreeGrafter"/>
</dbReference>
<protein>
    <submittedName>
        <fullName evidence="6">DNA-binding transcriptional LysR family regulator</fullName>
    </submittedName>
</protein>
<dbReference type="CDD" id="cd05466">
    <property type="entry name" value="PBP2_LTTR_substrate"/>
    <property type="match status" value="1"/>
</dbReference>
<evidence type="ECO:0000313" key="7">
    <source>
        <dbReference type="Proteomes" id="UP000276634"/>
    </source>
</evidence>
<dbReference type="PANTHER" id="PTHR30126">
    <property type="entry name" value="HTH-TYPE TRANSCRIPTIONAL REGULATOR"/>
    <property type="match status" value="1"/>
</dbReference>
<dbReference type="PROSITE" id="PS50931">
    <property type="entry name" value="HTH_LYSR"/>
    <property type="match status" value="1"/>
</dbReference>
<keyword evidence="3 6" id="KW-0238">DNA-binding</keyword>